<comment type="caution">
    <text evidence="1">The sequence shown here is derived from an EMBL/GenBank/DDBJ whole genome shotgun (WGS) entry which is preliminary data.</text>
</comment>
<accession>A0AAV4MSF0</accession>
<reference evidence="1 2" key="1">
    <citation type="submission" date="2021-06" db="EMBL/GenBank/DDBJ databases">
        <title>Caerostris extrusa draft genome.</title>
        <authorList>
            <person name="Kono N."/>
            <person name="Arakawa K."/>
        </authorList>
    </citation>
    <scope>NUCLEOTIDE SEQUENCE [LARGE SCALE GENOMIC DNA]</scope>
</reference>
<sequence>MHKGFIHIFFFPIKCLDDSNHYFPHIISFQAAIIWSMGLYEVGLLNCVVSLKAFYYFSIAAELLFQ</sequence>
<dbReference type="Proteomes" id="UP001054945">
    <property type="component" value="Unassembled WGS sequence"/>
</dbReference>
<protein>
    <submittedName>
        <fullName evidence="1">Uncharacterized protein</fullName>
    </submittedName>
</protein>
<dbReference type="AlphaFoldDB" id="A0AAV4MSF0"/>
<evidence type="ECO:0000313" key="2">
    <source>
        <dbReference type="Proteomes" id="UP001054945"/>
    </source>
</evidence>
<dbReference type="EMBL" id="BPLR01002578">
    <property type="protein sequence ID" value="GIX75324.1"/>
    <property type="molecule type" value="Genomic_DNA"/>
</dbReference>
<name>A0AAV4MSF0_CAEEX</name>
<keyword evidence="2" id="KW-1185">Reference proteome</keyword>
<evidence type="ECO:0000313" key="1">
    <source>
        <dbReference type="EMBL" id="GIX75324.1"/>
    </source>
</evidence>
<gene>
    <name evidence="1" type="ORF">CEXT_322391</name>
</gene>
<proteinExistence type="predicted"/>
<organism evidence="1 2">
    <name type="scientific">Caerostris extrusa</name>
    <name type="common">Bark spider</name>
    <name type="synonym">Caerostris bankana</name>
    <dbReference type="NCBI Taxonomy" id="172846"/>
    <lineage>
        <taxon>Eukaryota</taxon>
        <taxon>Metazoa</taxon>
        <taxon>Ecdysozoa</taxon>
        <taxon>Arthropoda</taxon>
        <taxon>Chelicerata</taxon>
        <taxon>Arachnida</taxon>
        <taxon>Araneae</taxon>
        <taxon>Araneomorphae</taxon>
        <taxon>Entelegynae</taxon>
        <taxon>Araneoidea</taxon>
        <taxon>Araneidae</taxon>
        <taxon>Caerostris</taxon>
    </lineage>
</organism>